<dbReference type="PANTHER" id="PTHR42789:SF1">
    <property type="entry name" value="D-ISOMER SPECIFIC 2-HYDROXYACID DEHYDROGENASE FAMILY PROTEIN (AFU_ORTHOLOGUE AFUA_6G10090)"/>
    <property type="match status" value="1"/>
</dbReference>
<comment type="caution">
    <text evidence="7">The sequence shown here is derived from an EMBL/GenBank/DDBJ whole genome shotgun (WGS) entry which is preliminary data.</text>
</comment>
<organism evidence="7 8">
    <name type="scientific">Pelolinea submarina</name>
    <dbReference type="NCBI Taxonomy" id="913107"/>
    <lineage>
        <taxon>Bacteria</taxon>
        <taxon>Bacillati</taxon>
        <taxon>Chloroflexota</taxon>
        <taxon>Anaerolineae</taxon>
        <taxon>Anaerolineales</taxon>
        <taxon>Anaerolineaceae</taxon>
        <taxon>Pelolinea</taxon>
    </lineage>
</organism>
<evidence type="ECO:0000256" key="2">
    <source>
        <dbReference type="ARBA" id="ARBA00023002"/>
    </source>
</evidence>
<dbReference type="InterPro" id="IPR006139">
    <property type="entry name" value="D-isomer_2_OHA_DH_cat_dom"/>
</dbReference>
<dbReference type="Pfam" id="PF02826">
    <property type="entry name" value="2-Hacid_dh_C"/>
    <property type="match status" value="1"/>
</dbReference>
<dbReference type="Proteomes" id="UP000256388">
    <property type="component" value="Unassembled WGS sequence"/>
</dbReference>
<dbReference type="SUPFAM" id="SSF51735">
    <property type="entry name" value="NAD(P)-binding Rossmann-fold domains"/>
    <property type="match status" value="1"/>
</dbReference>
<name>A0A347ZUN5_9CHLR</name>
<protein>
    <submittedName>
        <fullName evidence="7">Glyoxylate reductase</fullName>
    </submittedName>
</protein>
<gene>
    <name evidence="7" type="ORF">DFR64_0256</name>
</gene>
<dbReference type="FunFam" id="3.40.50.720:FF:000203">
    <property type="entry name" value="D-3-phosphoglycerate dehydrogenase (SerA)"/>
    <property type="match status" value="1"/>
</dbReference>
<dbReference type="Gene3D" id="3.40.50.720">
    <property type="entry name" value="NAD(P)-binding Rossmann-like Domain"/>
    <property type="match status" value="2"/>
</dbReference>
<dbReference type="RefSeq" id="WP_116223582.1">
    <property type="nucleotide sequence ID" value="NZ_AP018437.1"/>
</dbReference>
<dbReference type="PROSITE" id="PS00670">
    <property type="entry name" value="D_2_HYDROXYACID_DH_2"/>
    <property type="match status" value="1"/>
</dbReference>
<dbReference type="SUPFAM" id="SSF52283">
    <property type="entry name" value="Formate/glycerate dehydrogenase catalytic domain-like"/>
    <property type="match status" value="1"/>
</dbReference>
<dbReference type="GO" id="GO:0051287">
    <property type="term" value="F:NAD binding"/>
    <property type="evidence" value="ECO:0007669"/>
    <property type="project" value="InterPro"/>
</dbReference>
<keyword evidence="3" id="KW-0520">NAD</keyword>
<dbReference type="InterPro" id="IPR029753">
    <property type="entry name" value="D-isomer_DH_CS"/>
</dbReference>
<keyword evidence="2 4" id="KW-0560">Oxidoreductase</keyword>
<dbReference type="InterPro" id="IPR050857">
    <property type="entry name" value="D-2-hydroxyacid_DH"/>
</dbReference>
<dbReference type="OrthoDB" id="9792971at2"/>
<evidence type="ECO:0000313" key="7">
    <source>
        <dbReference type="EMBL" id="REG10398.1"/>
    </source>
</evidence>
<keyword evidence="8" id="KW-1185">Reference proteome</keyword>
<dbReference type="EMBL" id="QUMS01000001">
    <property type="protein sequence ID" value="REG10398.1"/>
    <property type="molecule type" value="Genomic_DNA"/>
</dbReference>
<dbReference type="PANTHER" id="PTHR42789">
    <property type="entry name" value="D-ISOMER SPECIFIC 2-HYDROXYACID DEHYDROGENASE FAMILY PROTEIN (AFU_ORTHOLOGUE AFUA_6G10090)"/>
    <property type="match status" value="1"/>
</dbReference>
<dbReference type="AlphaFoldDB" id="A0A347ZUN5"/>
<evidence type="ECO:0000259" key="6">
    <source>
        <dbReference type="Pfam" id="PF02826"/>
    </source>
</evidence>
<accession>A0A347ZUN5</accession>
<dbReference type="InterPro" id="IPR036291">
    <property type="entry name" value="NAD(P)-bd_dom_sf"/>
</dbReference>
<comment type="similarity">
    <text evidence="1 4">Belongs to the D-isomer specific 2-hydroxyacid dehydrogenase family.</text>
</comment>
<feature type="domain" description="D-isomer specific 2-hydroxyacid dehydrogenase NAD-binding" evidence="6">
    <location>
        <begin position="108"/>
        <end position="290"/>
    </location>
</feature>
<evidence type="ECO:0000313" key="8">
    <source>
        <dbReference type="Proteomes" id="UP000256388"/>
    </source>
</evidence>
<dbReference type="Pfam" id="PF00389">
    <property type="entry name" value="2-Hacid_dh"/>
    <property type="match status" value="1"/>
</dbReference>
<proteinExistence type="inferred from homology"/>
<reference evidence="7 8" key="1">
    <citation type="submission" date="2018-08" db="EMBL/GenBank/DDBJ databases">
        <title>Genomic Encyclopedia of Type Strains, Phase IV (KMG-IV): sequencing the most valuable type-strain genomes for metagenomic binning, comparative biology and taxonomic classification.</title>
        <authorList>
            <person name="Goeker M."/>
        </authorList>
    </citation>
    <scope>NUCLEOTIDE SEQUENCE [LARGE SCALE GENOMIC DNA]</scope>
    <source>
        <strain evidence="7 8">DSM 23923</strain>
    </source>
</reference>
<evidence type="ECO:0000256" key="1">
    <source>
        <dbReference type="ARBA" id="ARBA00005854"/>
    </source>
</evidence>
<dbReference type="InterPro" id="IPR006140">
    <property type="entry name" value="D-isomer_DH_NAD-bd"/>
</dbReference>
<evidence type="ECO:0000259" key="5">
    <source>
        <dbReference type="Pfam" id="PF00389"/>
    </source>
</evidence>
<feature type="domain" description="D-isomer specific 2-hydroxyacid dehydrogenase catalytic" evidence="5">
    <location>
        <begin position="5"/>
        <end position="322"/>
    </location>
</feature>
<evidence type="ECO:0000256" key="3">
    <source>
        <dbReference type="ARBA" id="ARBA00023027"/>
    </source>
</evidence>
<evidence type="ECO:0000256" key="4">
    <source>
        <dbReference type="RuleBase" id="RU003719"/>
    </source>
</evidence>
<dbReference type="GO" id="GO:0016616">
    <property type="term" value="F:oxidoreductase activity, acting on the CH-OH group of donors, NAD or NADP as acceptor"/>
    <property type="evidence" value="ECO:0007669"/>
    <property type="project" value="InterPro"/>
</dbReference>
<sequence>MKTFISSRISDYWLEELKKHLDVDFYDWSQEGLLEPKDFLERAKDSQVIITESDMISDDTLRAAKDLFVIADFRGTVININIDLATELGIVIMNTPGRNADAVADLTIAFMIMAARKVIPAMDALHEGLWAKNGRYWMYTNHQGYDLPGKVVGLIGLGAIGRLVANRLQGFKARVIGYDPFVSKEEAAQFGVELVSQEEVFSQSDFVSLHVPLNENTRDMYGKNELELMKPEAYLINTSRAAVFVENELIEFLQQGKIAGAALDVYHSEPLDTDYPLFNIPNVICTPHIGGATLDVVAHQCEIGVTSLLRFLNGENPSNIINPLAIEKSRQKMSQSKA</sequence>